<organism evidence="1 2">
    <name type="scientific">Paraburkholderia saeva</name>
    <dbReference type="NCBI Taxonomy" id="2777537"/>
    <lineage>
        <taxon>Bacteria</taxon>
        <taxon>Pseudomonadati</taxon>
        <taxon>Pseudomonadota</taxon>
        <taxon>Betaproteobacteria</taxon>
        <taxon>Burkholderiales</taxon>
        <taxon>Burkholderiaceae</taxon>
        <taxon>Paraburkholderia</taxon>
    </lineage>
</organism>
<proteinExistence type="predicted"/>
<evidence type="ECO:0000313" key="1">
    <source>
        <dbReference type="EMBL" id="CAG4886872.1"/>
    </source>
</evidence>
<protein>
    <submittedName>
        <fullName evidence="1">Uncharacterized protein</fullName>
    </submittedName>
</protein>
<keyword evidence="2" id="KW-1185">Reference proteome</keyword>
<reference evidence="1" key="1">
    <citation type="submission" date="2021-04" db="EMBL/GenBank/DDBJ databases">
        <authorList>
            <person name="Vanwijnsberghe S."/>
        </authorList>
    </citation>
    <scope>NUCLEOTIDE SEQUENCE</scope>
    <source>
        <strain evidence="1">LMG 31841</strain>
    </source>
</reference>
<sequence length="65" mass="7066">MNETGMLPHEEDAIAHLRSRGYAVVVWTPAELRGARASVIEDIGIERMSDAIGMLATEPLDEESG</sequence>
<dbReference type="AlphaFoldDB" id="A0A9N8RSS6"/>
<evidence type="ECO:0000313" key="2">
    <source>
        <dbReference type="Proteomes" id="UP000789704"/>
    </source>
</evidence>
<name>A0A9N8RSS6_9BURK</name>
<accession>A0A9N8RSS6</accession>
<gene>
    <name evidence="1" type="ORF">LMG31841_00280</name>
</gene>
<comment type="caution">
    <text evidence="1">The sequence shown here is derived from an EMBL/GenBank/DDBJ whole genome shotgun (WGS) entry which is preliminary data.</text>
</comment>
<dbReference type="Proteomes" id="UP000789704">
    <property type="component" value="Unassembled WGS sequence"/>
</dbReference>
<dbReference type="EMBL" id="CAJQZC010000001">
    <property type="protein sequence ID" value="CAG4886872.1"/>
    <property type="molecule type" value="Genomic_DNA"/>
</dbReference>
<dbReference type="RefSeq" id="WP_228874353.1">
    <property type="nucleotide sequence ID" value="NZ_CAJQZC010000001.1"/>
</dbReference>